<evidence type="ECO:0000256" key="6">
    <source>
        <dbReference type="ARBA" id="ARBA00023136"/>
    </source>
</evidence>
<evidence type="ECO:0000256" key="8">
    <source>
        <dbReference type="SAM" id="Phobius"/>
    </source>
</evidence>
<proteinExistence type="inferred from homology"/>
<keyword evidence="10" id="KW-1185">Reference proteome</keyword>
<keyword evidence="5 8" id="KW-1133">Transmembrane helix</keyword>
<sequence>MALCVLTALSLALGYANKARCTGPEFDEWGRSEPAYQERAYGDVCYSDVQNLWIGRDIDRHVFPYVNGGIDSDGSLHGGVVEYPVLTGVLMWAGALFVDTDAGFLAASALLMAPFGLATAWWLGRLSGWRALLWALSPPLVLYAFHNWDLPVVACAVAAVFVVHRWTSVPLRRRATVAAVVLGLGFALKLYPAIFVLPLALHVLTSGRGRWDVRGALQVVGAAVATAVVVNVPFMVAGFSGWAASFEFQSRRQVDLSTNSVWYWGFRHWTGSEEFQSAMGVVSPLLVLASFAIACAVGWLRYERTGTYPWVPVSAAMLCGFLLLHKVHSPQYTLWLLPFFVLVNVRWGWIAAYLLADVAMGISIFRWMYLNMAGEPSGVHDGFTAQALMIGVWGRAALLVGLFVAFLAARSTVDNTGAVGPGRVLPGRPAPSVQQA</sequence>
<accession>A0A853AP79</accession>
<feature type="transmembrane region" description="Helical" evidence="8">
    <location>
        <begin position="336"/>
        <end position="365"/>
    </location>
</feature>
<evidence type="ECO:0000256" key="2">
    <source>
        <dbReference type="ARBA" id="ARBA00022475"/>
    </source>
</evidence>
<evidence type="ECO:0000313" key="9">
    <source>
        <dbReference type="EMBL" id="NYI82170.1"/>
    </source>
</evidence>
<evidence type="ECO:0000256" key="1">
    <source>
        <dbReference type="ARBA" id="ARBA00004651"/>
    </source>
</evidence>
<feature type="transmembrane region" description="Helical" evidence="8">
    <location>
        <begin position="385"/>
        <end position="408"/>
    </location>
</feature>
<dbReference type="GO" id="GO:0016758">
    <property type="term" value="F:hexosyltransferase activity"/>
    <property type="evidence" value="ECO:0007669"/>
    <property type="project" value="InterPro"/>
</dbReference>
<dbReference type="PIRSF" id="PIRSF010361">
    <property type="entry name" value="UCP010361"/>
    <property type="match status" value="1"/>
</dbReference>
<feature type="transmembrane region" description="Helical" evidence="8">
    <location>
        <begin position="306"/>
        <end position="324"/>
    </location>
</feature>
<dbReference type="Proteomes" id="UP000587002">
    <property type="component" value="Unassembled WGS sequence"/>
</dbReference>
<dbReference type="InterPro" id="IPR018584">
    <property type="entry name" value="GT87"/>
</dbReference>
<evidence type="ECO:0000313" key="10">
    <source>
        <dbReference type="Proteomes" id="UP000587002"/>
    </source>
</evidence>
<keyword evidence="4 8" id="KW-0812">Transmembrane</keyword>
<dbReference type="GO" id="GO:0005886">
    <property type="term" value="C:plasma membrane"/>
    <property type="evidence" value="ECO:0007669"/>
    <property type="project" value="UniProtKB-SubCell"/>
</dbReference>
<feature type="transmembrane region" description="Helical" evidence="8">
    <location>
        <begin position="143"/>
        <end position="163"/>
    </location>
</feature>
<dbReference type="InterPro" id="IPR016570">
    <property type="entry name" value="UCP010361"/>
</dbReference>
<protein>
    <submittedName>
        <fullName evidence="9">Putative membrane protein</fullName>
    </submittedName>
</protein>
<gene>
    <name evidence="9" type="ORF">HNR68_000800</name>
</gene>
<evidence type="ECO:0000256" key="7">
    <source>
        <dbReference type="ARBA" id="ARBA00024033"/>
    </source>
</evidence>
<name>A0A853AP79_9PSEU</name>
<dbReference type="AlphaFoldDB" id="A0A853AP79"/>
<feature type="transmembrane region" description="Helical" evidence="8">
    <location>
        <begin position="105"/>
        <end position="123"/>
    </location>
</feature>
<keyword evidence="3" id="KW-0808">Transferase</keyword>
<dbReference type="Pfam" id="PF09594">
    <property type="entry name" value="GT87"/>
    <property type="match status" value="1"/>
</dbReference>
<comment type="similarity">
    <text evidence="7">Belongs to the glycosyltransferase 87 family.</text>
</comment>
<evidence type="ECO:0000256" key="5">
    <source>
        <dbReference type="ARBA" id="ARBA00022989"/>
    </source>
</evidence>
<keyword evidence="2" id="KW-1003">Cell membrane</keyword>
<feature type="transmembrane region" description="Helical" evidence="8">
    <location>
        <begin position="277"/>
        <end position="300"/>
    </location>
</feature>
<feature type="transmembrane region" description="Helical" evidence="8">
    <location>
        <begin position="80"/>
        <end position="98"/>
    </location>
</feature>
<comment type="caution">
    <text evidence="9">The sequence shown here is derived from an EMBL/GenBank/DDBJ whole genome shotgun (WGS) entry which is preliminary data.</text>
</comment>
<feature type="transmembrane region" description="Helical" evidence="8">
    <location>
        <begin position="220"/>
        <end position="244"/>
    </location>
</feature>
<reference evidence="9 10" key="1">
    <citation type="submission" date="2020-07" db="EMBL/GenBank/DDBJ databases">
        <title>Sequencing the genomes of 1000 actinobacteria strains.</title>
        <authorList>
            <person name="Klenk H.-P."/>
        </authorList>
    </citation>
    <scope>NUCLEOTIDE SEQUENCE [LARGE SCALE GENOMIC DNA]</scope>
    <source>
        <strain evidence="9 10">DSM 44065</strain>
    </source>
</reference>
<keyword evidence="6 8" id="KW-0472">Membrane</keyword>
<evidence type="ECO:0000256" key="3">
    <source>
        <dbReference type="ARBA" id="ARBA00022679"/>
    </source>
</evidence>
<organism evidence="9 10">
    <name type="scientific">Saccharopolyspora hordei</name>
    <dbReference type="NCBI Taxonomy" id="1838"/>
    <lineage>
        <taxon>Bacteria</taxon>
        <taxon>Bacillati</taxon>
        <taxon>Actinomycetota</taxon>
        <taxon>Actinomycetes</taxon>
        <taxon>Pseudonocardiales</taxon>
        <taxon>Pseudonocardiaceae</taxon>
        <taxon>Saccharopolyspora</taxon>
    </lineage>
</organism>
<feature type="transmembrane region" description="Helical" evidence="8">
    <location>
        <begin position="175"/>
        <end position="200"/>
    </location>
</feature>
<comment type="subcellular location">
    <subcellularLocation>
        <location evidence="1">Cell membrane</location>
        <topology evidence="1">Multi-pass membrane protein</topology>
    </subcellularLocation>
</comment>
<evidence type="ECO:0000256" key="4">
    <source>
        <dbReference type="ARBA" id="ARBA00022692"/>
    </source>
</evidence>
<dbReference type="EMBL" id="JACCFJ010000001">
    <property type="protein sequence ID" value="NYI82170.1"/>
    <property type="molecule type" value="Genomic_DNA"/>
</dbReference>